<dbReference type="InterPro" id="IPR045032">
    <property type="entry name" value="PEL"/>
</dbReference>
<comment type="similarity">
    <text evidence="2">Belongs to the polysaccharide lyase 1 family.</text>
</comment>
<keyword evidence="6" id="KW-1185">Reference proteome</keyword>
<dbReference type="InterPro" id="IPR011050">
    <property type="entry name" value="Pectin_lyase_fold/virulence"/>
</dbReference>
<evidence type="ECO:0000313" key="5">
    <source>
        <dbReference type="EMBL" id="MEN3067085.1"/>
    </source>
</evidence>
<evidence type="ECO:0000259" key="4">
    <source>
        <dbReference type="SMART" id="SM00656"/>
    </source>
</evidence>
<dbReference type="Proteomes" id="UP001410394">
    <property type="component" value="Unassembled WGS sequence"/>
</dbReference>
<feature type="domain" description="Pectate lyase" evidence="4">
    <location>
        <begin position="41"/>
        <end position="294"/>
    </location>
</feature>
<keyword evidence="2" id="KW-0119">Carbohydrate metabolism</keyword>
<gene>
    <name evidence="5" type="ORF">ABDB84_01270</name>
</gene>
<comment type="subcellular location">
    <subcellularLocation>
        <location evidence="2">Secreted</location>
    </subcellularLocation>
</comment>
<keyword evidence="2" id="KW-0964">Secreted</keyword>
<name>A0ABU9YTP7_9RHOO</name>
<dbReference type="Gene3D" id="2.160.20.10">
    <property type="entry name" value="Single-stranded right-handed beta-helix, Pectin lyase-like"/>
    <property type="match status" value="1"/>
</dbReference>
<comment type="caution">
    <text evidence="5">The sequence shown here is derived from an EMBL/GenBank/DDBJ whole genome shotgun (WGS) entry which is preliminary data.</text>
</comment>
<accession>A0ABU9YTP7</accession>
<dbReference type="RefSeq" id="WP_345917853.1">
    <property type="nucleotide sequence ID" value="NZ_JBDIVE010000001.1"/>
</dbReference>
<keyword evidence="2" id="KW-0624">Polysaccharide degradation</keyword>
<proteinExistence type="inferred from homology"/>
<dbReference type="SMART" id="SM00656">
    <property type="entry name" value="Amb_all"/>
    <property type="match status" value="1"/>
</dbReference>
<dbReference type="PANTHER" id="PTHR31683:SF18">
    <property type="entry name" value="PECTATE LYASE 21-RELATED"/>
    <property type="match status" value="1"/>
</dbReference>
<organism evidence="5 6">
    <name type="scientific">Uliginosibacterium sediminicola</name>
    <dbReference type="NCBI Taxonomy" id="2024550"/>
    <lineage>
        <taxon>Bacteria</taxon>
        <taxon>Pseudomonadati</taxon>
        <taxon>Pseudomonadota</taxon>
        <taxon>Betaproteobacteria</taxon>
        <taxon>Rhodocyclales</taxon>
        <taxon>Zoogloeaceae</taxon>
        <taxon>Uliginosibacterium</taxon>
    </lineage>
</organism>
<dbReference type="EMBL" id="JBDIVE010000001">
    <property type="protein sequence ID" value="MEN3067085.1"/>
    <property type="molecule type" value="Genomic_DNA"/>
</dbReference>
<dbReference type="InterPro" id="IPR012334">
    <property type="entry name" value="Pectin_lyas_fold"/>
</dbReference>
<feature type="signal peptide" evidence="3">
    <location>
        <begin position="1"/>
        <end position="22"/>
    </location>
</feature>
<feature type="chain" id="PRO_5046356405" evidence="3">
    <location>
        <begin position="23"/>
        <end position="386"/>
    </location>
</feature>
<keyword evidence="1 2" id="KW-0456">Lyase</keyword>
<reference evidence="5 6" key="1">
    <citation type="journal article" date="2018" name="Int. J. Syst. Evol. Microbiol.">
        <title>Uliginosibacterium sediminicola sp. nov., isolated from freshwater sediment.</title>
        <authorList>
            <person name="Hwang W.M."/>
            <person name="Kim S.M."/>
            <person name="Kang K."/>
            <person name="Ahn T.Y."/>
        </authorList>
    </citation>
    <scope>NUCLEOTIDE SEQUENCE [LARGE SCALE GENOMIC DNA]</scope>
    <source>
        <strain evidence="5 6">M1-21</strain>
    </source>
</reference>
<keyword evidence="3" id="KW-0732">Signal</keyword>
<dbReference type="Pfam" id="PF00544">
    <property type="entry name" value="Pectate_lyase_4"/>
    <property type="match status" value="1"/>
</dbReference>
<dbReference type="PANTHER" id="PTHR31683">
    <property type="entry name" value="PECTATE LYASE 18-RELATED"/>
    <property type="match status" value="1"/>
</dbReference>
<evidence type="ECO:0000256" key="2">
    <source>
        <dbReference type="RuleBase" id="RU361173"/>
    </source>
</evidence>
<dbReference type="GO" id="GO:0016829">
    <property type="term" value="F:lyase activity"/>
    <property type="evidence" value="ECO:0007669"/>
    <property type="project" value="UniProtKB-KW"/>
</dbReference>
<dbReference type="InterPro" id="IPR002022">
    <property type="entry name" value="Pec_lyase"/>
</dbReference>
<protein>
    <submittedName>
        <fullName evidence="5">Pectate lyase</fullName>
    </submittedName>
</protein>
<evidence type="ECO:0000256" key="3">
    <source>
        <dbReference type="SAM" id="SignalP"/>
    </source>
</evidence>
<evidence type="ECO:0000313" key="6">
    <source>
        <dbReference type="Proteomes" id="UP001410394"/>
    </source>
</evidence>
<sequence>MAFTLKATAAVVATLCASTVFAGTGGFSTATGGGSAASITISNYADLVTKLTAMQKAKSTTPTVIIYTGNEDSLIKAAQANVCGQYGKASRTIDIKRISNLTLQGANGSSANFGFNMVSSSNIIIRNMTLGMMPGGLSSDGITVDSSTNVWLDHNTIFTRNYKCPNAPGDGHDGTFDGALDVKKTSDNVTISYNYIHDHHKVMLDGYTTNDVARNVTYHHNYFDNVGARLPLQRNGFIHAYNNLYSRVGYEDTNASSTSPGTALSATDPGSGINVRQGGKALIENNWFENAANPVTCRFDSSNCGTWALRGNNITSAADFSKYNIVWSDGGTGSVDAKTWASTATISSPSYMSSSTAPVTAQCVKNKLPSYAGAGKGMAELTAAKC</sequence>
<dbReference type="SUPFAM" id="SSF51126">
    <property type="entry name" value="Pectin lyase-like"/>
    <property type="match status" value="1"/>
</dbReference>
<evidence type="ECO:0000256" key="1">
    <source>
        <dbReference type="ARBA" id="ARBA00023239"/>
    </source>
</evidence>